<dbReference type="InterPro" id="IPR037226">
    <property type="entry name" value="CAC2185-like_sf"/>
</dbReference>
<evidence type="ECO:0000313" key="2">
    <source>
        <dbReference type="Proteomes" id="UP000257136"/>
    </source>
</evidence>
<dbReference type="AlphaFoldDB" id="A0A3E0EW02"/>
<dbReference type="RefSeq" id="WP_115809762.1">
    <property type="nucleotide sequence ID" value="NZ_QUNI01000001.1"/>
</dbReference>
<accession>A0A3E0EW02</accession>
<organism evidence="1 2">
    <name type="scientific">Flavobacterium aquicola</name>
    <dbReference type="NCBI Taxonomy" id="1682742"/>
    <lineage>
        <taxon>Bacteria</taxon>
        <taxon>Pseudomonadati</taxon>
        <taxon>Bacteroidota</taxon>
        <taxon>Flavobacteriia</taxon>
        <taxon>Flavobacteriales</taxon>
        <taxon>Flavobacteriaceae</taxon>
        <taxon>Flavobacterium</taxon>
    </lineage>
</organism>
<reference evidence="1 2" key="1">
    <citation type="submission" date="2018-08" db="EMBL/GenBank/DDBJ databases">
        <title>Genomic Encyclopedia of Archaeal and Bacterial Type Strains, Phase II (KMG-II): from individual species to whole genera.</title>
        <authorList>
            <person name="Goeker M."/>
        </authorList>
    </citation>
    <scope>NUCLEOTIDE SEQUENCE [LARGE SCALE GENOMIC DNA]</scope>
    <source>
        <strain evidence="1 2">DSM 100880</strain>
    </source>
</reference>
<dbReference type="SUPFAM" id="SSF142795">
    <property type="entry name" value="CAC2185-like"/>
    <property type="match status" value="1"/>
</dbReference>
<gene>
    <name evidence="1" type="ORF">C8P67_101375</name>
</gene>
<comment type="caution">
    <text evidence="1">The sequence shown here is derived from an EMBL/GenBank/DDBJ whole genome shotgun (WGS) entry which is preliminary data.</text>
</comment>
<keyword evidence="2" id="KW-1185">Reference proteome</keyword>
<dbReference type="EMBL" id="QUNI01000001">
    <property type="protein sequence ID" value="REH01891.1"/>
    <property type="molecule type" value="Genomic_DNA"/>
</dbReference>
<dbReference type="OrthoDB" id="6636518at2"/>
<protein>
    <submittedName>
        <fullName evidence="1">Uncharacterized protein DUF1919</fullName>
    </submittedName>
</protein>
<name>A0A3E0EW02_9FLAO</name>
<evidence type="ECO:0000313" key="1">
    <source>
        <dbReference type="EMBL" id="REH01891.1"/>
    </source>
</evidence>
<dbReference type="InterPro" id="IPR015037">
    <property type="entry name" value="DUF1919"/>
</dbReference>
<dbReference type="Proteomes" id="UP000257136">
    <property type="component" value="Unassembled WGS sequence"/>
</dbReference>
<sequence>MNSQFCIISNNCWGAEFYIERNIEYNSPFVGLFIPPLQFAKMANDLPEYLNQELVFVKETKCKEYEKLHSKEKYPIGLLDDIEIHFLHYKDENEAISKWNRRLDRMPKDSSNWFIKACDGEINNWAEYTGLWNSIPYNKIFFSAKKRIEIDNLIQIRESFNDYVTDGKALYKLSKDYFDVDKWIDSNGNLWNVKKISTKRYLRFLLAKFKYKMRKP</sequence>
<dbReference type="Pfam" id="PF08942">
    <property type="entry name" value="DUF1919"/>
    <property type="match status" value="1"/>
</dbReference>
<proteinExistence type="predicted"/>